<keyword evidence="1" id="KW-0812">Transmembrane</keyword>
<dbReference type="AlphaFoldDB" id="A0A915K9N3"/>
<keyword evidence="1" id="KW-0472">Membrane</keyword>
<protein>
    <submittedName>
        <fullName evidence="3">Uncharacterized protein</fullName>
    </submittedName>
</protein>
<dbReference type="WBParaSite" id="nRc.2.0.1.t35074-RA">
    <property type="protein sequence ID" value="nRc.2.0.1.t35074-RA"/>
    <property type="gene ID" value="nRc.2.0.1.g35074"/>
</dbReference>
<name>A0A915K9N3_ROMCU</name>
<accession>A0A915K9N3</accession>
<feature type="transmembrane region" description="Helical" evidence="1">
    <location>
        <begin position="18"/>
        <end position="36"/>
    </location>
</feature>
<proteinExistence type="predicted"/>
<dbReference type="Proteomes" id="UP000887565">
    <property type="component" value="Unplaced"/>
</dbReference>
<evidence type="ECO:0000256" key="1">
    <source>
        <dbReference type="SAM" id="Phobius"/>
    </source>
</evidence>
<keyword evidence="2" id="KW-1185">Reference proteome</keyword>
<organism evidence="2 3">
    <name type="scientific">Romanomermis culicivorax</name>
    <name type="common">Nematode worm</name>
    <dbReference type="NCBI Taxonomy" id="13658"/>
    <lineage>
        <taxon>Eukaryota</taxon>
        <taxon>Metazoa</taxon>
        <taxon>Ecdysozoa</taxon>
        <taxon>Nematoda</taxon>
        <taxon>Enoplea</taxon>
        <taxon>Dorylaimia</taxon>
        <taxon>Mermithida</taxon>
        <taxon>Mermithoidea</taxon>
        <taxon>Mermithidae</taxon>
        <taxon>Romanomermis</taxon>
    </lineage>
</organism>
<sequence>MTGIWTDDKHHGSNLSKISLLAFKSILLLTRLLGPIPMNPRKPSTNLSPPVSGTTAIILSTCFTALYTSVPIMAAAPTAQKIGPDTALTPSMTPIASATSTELSAKSRARYV</sequence>
<reference evidence="3" key="1">
    <citation type="submission" date="2022-11" db="UniProtKB">
        <authorList>
            <consortium name="WormBaseParasite"/>
        </authorList>
    </citation>
    <scope>IDENTIFICATION</scope>
</reference>
<evidence type="ECO:0000313" key="3">
    <source>
        <dbReference type="WBParaSite" id="nRc.2.0.1.t35074-RA"/>
    </source>
</evidence>
<evidence type="ECO:0000313" key="2">
    <source>
        <dbReference type="Proteomes" id="UP000887565"/>
    </source>
</evidence>
<feature type="transmembrane region" description="Helical" evidence="1">
    <location>
        <begin position="56"/>
        <end position="76"/>
    </location>
</feature>
<keyword evidence="1" id="KW-1133">Transmembrane helix</keyword>